<dbReference type="InterPro" id="IPR029044">
    <property type="entry name" value="Nucleotide-diphossugar_trans"/>
</dbReference>
<dbReference type="SUPFAM" id="SSF53448">
    <property type="entry name" value="Nucleotide-diphospho-sugar transferases"/>
    <property type="match status" value="1"/>
</dbReference>
<evidence type="ECO:0000256" key="11">
    <source>
        <dbReference type="ARBA" id="ARBA00046329"/>
    </source>
</evidence>
<dbReference type="GO" id="GO:0004100">
    <property type="term" value="F:chitin synthase activity"/>
    <property type="evidence" value="ECO:0007669"/>
    <property type="project" value="UniProtKB-EC"/>
</dbReference>
<comment type="subcellular location">
    <subcellularLocation>
        <location evidence="1">Cell membrane</location>
        <topology evidence="1">Multi-pass membrane protein</topology>
    </subcellularLocation>
</comment>
<dbReference type="CDD" id="cd04190">
    <property type="entry name" value="Chitin_synth_C"/>
    <property type="match status" value="1"/>
</dbReference>
<dbReference type="AlphaFoldDB" id="A0AAV4CY98"/>
<evidence type="ECO:0000256" key="6">
    <source>
        <dbReference type="ARBA" id="ARBA00022692"/>
    </source>
</evidence>
<dbReference type="EMBL" id="BLXT01007159">
    <property type="protein sequence ID" value="GFO36896.1"/>
    <property type="molecule type" value="Genomic_DNA"/>
</dbReference>
<evidence type="ECO:0000256" key="2">
    <source>
        <dbReference type="ARBA" id="ARBA00012543"/>
    </source>
</evidence>
<feature type="transmembrane region" description="Helical" evidence="14">
    <location>
        <begin position="698"/>
        <end position="717"/>
    </location>
</feature>
<keyword evidence="6 14" id="KW-0812">Transmembrane</keyword>
<feature type="region of interest" description="Disordered" evidence="13">
    <location>
        <begin position="1094"/>
        <end position="1142"/>
    </location>
</feature>
<comment type="caution">
    <text evidence="15">The sequence shown here is derived from an EMBL/GenBank/DDBJ whole genome shotgun (WGS) entry which is preliminary data.</text>
</comment>
<protein>
    <recommendedName>
        <fullName evidence="2">chitin synthase</fullName>
        <ecNumber evidence="2">2.4.1.16</ecNumber>
    </recommendedName>
</protein>
<dbReference type="Gene3D" id="3.90.550.10">
    <property type="entry name" value="Spore Coat Polysaccharide Biosynthesis Protein SpsA, Chain A"/>
    <property type="match status" value="1"/>
</dbReference>
<feature type="transmembrane region" description="Helical" evidence="14">
    <location>
        <begin position="945"/>
        <end position="968"/>
    </location>
</feature>
<comment type="similarity">
    <text evidence="11">Belongs to the chitin synthase family. Class IV subfamily.</text>
</comment>
<comment type="catalytic activity">
    <reaction evidence="12">
        <text>[(1-&gt;4)-N-acetyl-beta-D-glucosaminyl](n) + UDP-N-acetyl-alpha-D-glucosamine = [(1-&gt;4)-N-acetyl-beta-D-glucosaminyl](n+1) + UDP + H(+)</text>
        <dbReference type="Rhea" id="RHEA:16637"/>
        <dbReference type="Rhea" id="RHEA-COMP:9593"/>
        <dbReference type="Rhea" id="RHEA-COMP:9595"/>
        <dbReference type="ChEBI" id="CHEBI:15378"/>
        <dbReference type="ChEBI" id="CHEBI:17029"/>
        <dbReference type="ChEBI" id="CHEBI:57705"/>
        <dbReference type="ChEBI" id="CHEBI:58223"/>
        <dbReference type="EC" id="2.4.1.16"/>
    </reaction>
</comment>
<evidence type="ECO:0000256" key="12">
    <source>
        <dbReference type="ARBA" id="ARBA00048014"/>
    </source>
</evidence>
<gene>
    <name evidence="15" type="ORF">PoB_006340100</name>
</gene>
<evidence type="ECO:0000313" key="16">
    <source>
        <dbReference type="Proteomes" id="UP000735302"/>
    </source>
</evidence>
<keyword evidence="3" id="KW-1003">Cell membrane</keyword>
<feature type="transmembrane region" description="Helical" evidence="14">
    <location>
        <begin position="186"/>
        <end position="205"/>
    </location>
</feature>
<evidence type="ECO:0000256" key="8">
    <source>
        <dbReference type="ARBA" id="ARBA00023054"/>
    </source>
</evidence>
<accession>A0AAV4CY98</accession>
<feature type="transmembrane region" description="Helical" evidence="14">
    <location>
        <begin position="907"/>
        <end position="924"/>
    </location>
</feature>
<keyword evidence="10" id="KW-0325">Glycoprotein</keyword>
<keyword evidence="8" id="KW-0175">Coiled coil</keyword>
<keyword evidence="16" id="KW-1185">Reference proteome</keyword>
<evidence type="ECO:0000256" key="14">
    <source>
        <dbReference type="SAM" id="Phobius"/>
    </source>
</evidence>
<dbReference type="EC" id="2.4.1.16" evidence="2"/>
<dbReference type="PANTHER" id="PTHR22914:SF42">
    <property type="entry name" value="CHITIN SYNTHASE"/>
    <property type="match status" value="1"/>
</dbReference>
<evidence type="ECO:0000256" key="3">
    <source>
        <dbReference type="ARBA" id="ARBA00022475"/>
    </source>
</evidence>
<feature type="transmembrane region" description="Helical" evidence="14">
    <location>
        <begin position="668"/>
        <end position="692"/>
    </location>
</feature>
<feature type="transmembrane region" description="Helical" evidence="14">
    <location>
        <begin position="724"/>
        <end position="747"/>
    </location>
</feature>
<reference evidence="15 16" key="1">
    <citation type="journal article" date="2021" name="Elife">
        <title>Chloroplast acquisition without the gene transfer in kleptoplastic sea slugs, Plakobranchus ocellatus.</title>
        <authorList>
            <person name="Maeda T."/>
            <person name="Takahashi S."/>
            <person name="Yoshida T."/>
            <person name="Shimamura S."/>
            <person name="Takaki Y."/>
            <person name="Nagai Y."/>
            <person name="Toyoda A."/>
            <person name="Suzuki Y."/>
            <person name="Arimoto A."/>
            <person name="Ishii H."/>
            <person name="Satoh N."/>
            <person name="Nishiyama T."/>
            <person name="Hasebe M."/>
            <person name="Maruyama T."/>
            <person name="Minagawa J."/>
            <person name="Obokata J."/>
            <person name="Shigenobu S."/>
        </authorList>
    </citation>
    <scope>NUCLEOTIDE SEQUENCE [LARGE SCALE GENOMIC DNA]</scope>
</reference>
<organism evidence="15 16">
    <name type="scientific">Plakobranchus ocellatus</name>
    <dbReference type="NCBI Taxonomy" id="259542"/>
    <lineage>
        <taxon>Eukaryota</taxon>
        <taxon>Metazoa</taxon>
        <taxon>Spiralia</taxon>
        <taxon>Lophotrochozoa</taxon>
        <taxon>Mollusca</taxon>
        <taxon>Gastropoda</taxon>
        <taxon>Heterobranchia</taxon>
        <taxon>Euthyneura</taxon>
        <taxon>Panpulmonata</taxon>
        <taxon>Sacoglossa</taxon>
        <taxon>Placobranchoidea</taxon>
        <taxon>Plakobranchidae</taxon>
        <taxon>Plakobranchus</taxon>
    </lineage>
</organism>
<dbReference type="InterPro" id="IPR004835">
    <property type="entry name" value="Chitin_synth"/>
</dbReference>
<feature type="transmembrane region" description="Helical" evidence="14">
    <location>
        <begin position="17"/>
        <end position="35"/>
    </location>
</feature>
<evidence type="ECO:0000256" key="10">
    <source>
        <dbReference type="ARBA" id="ARBA00023180"/>
    </source>
</evidence>
<evidence type="ECO:0000256" key="13">
    <source>
        <dbReference type="SAM" id="MobiDB-lite"/>
    </source>
</evidence>
<dbReference type="GO" id="GO:0005886">
    <property type="term" value="C:plasma membrane"/>
    <property type="evidence" value="ECO:0007669"/>
    <property type="project" value="UniProtKB-SubCell"/>
</dbReference>
<dbReference type="Pfam" id="PF03142">
    <property type="entry name" value="Chitin_synth_2"/>
    <property type="match status" value="1"/>
</dbReference>
<evidence type="ECO:0000256" key="1">
    <source>
        <dbReference type="ARBA" id="ARBA00004651"/>
    </source>
</evidence>
<keyword evidence="4" id="KW-0328">Glycosyltransferase</keyword>
<keyword evidence="5" id="KW-0808">Transferase</keyword>
<evidence type="ECO:0000256" key="7">
    <source>
        <dbReference type="ARBA" id="ARBA00022989"/>
    </source>
</evidence>
<dbReference type="GO" id="GO:0006031">
    <property type="term" value="P:chitin biosynthetic process"/>
    <property type="evidence" value="ECO:0007669"/>
    <property type="project" value="TreeGrafter"/>
</dbReference>
<keyword evidence="7 14" id="KW-1133">Transmembrane helix</keyword>
<dbReference type="Proteomes" id="UP000735302">
    <property type="component" value="Unassembled WGS sequence"/>
</dbReference>
<feature type="compositionally biased region" description="Basic and acidic residues" evidence="13">
    <location>
        <begin position="1097"/>
        <end position="1108"/>
    </location>
</feature>
<dbReference type="PANTHER" id="PTHR22914">
    <property type="entry name" value="CHITIN SYNTHASE"/>
    <property type="match status" value="1"/>
</dbReference>
<proteinExistence type="inferred from homology"/>
<sequence length="1179" mass="135832">MTEAQIRCNLKTNLKRTAIVLAALVQLLAPAYFLITDLRTNKDYQINSSRNESSTVPGAVPRARDLYWQLPVTLVFVSLNWWENYVSRDWSLGGYFRLTIKNWRQVLQQTRETCHFLTAPFKLGLVLALGRFLVDADYSLFTWQEKSSTLNLKVFSDNSLLCIVLGSAILCTYLGSLACKLQMQRAAFAFPLLLSPPISLAIVYLQCQFEFLPSHWVSGIWFCPDLDSENLIQSIATAVTLWISYCTVVSHVWFPQMERMAKTENLFLNPHFTCVFSDLNLTLRRRRDCRELLKNTLENLPSIGKESAFEENSSGKRHQTSLKENKRTPTVYVCATMWHETKQEMTQLLKSLFRSVVKGFITIPPPVRVTTPYGGRLAWTMPGQTQLVVHLKDKNKIRHRKRWSQVMYMYYLLGFRLLGSGSGNEDINDDTTPQYPSFAALRNRKNIGIEKKQRKKLPFKPLLTRMSKQEYEQILDVSENTFILTLDGDIDFKPESVKLLLDKMKKNKKVGAVCGRIHPIGSGPMVWYQQFEYAVSHWLQKAAEHVFGCVLCCPGCFSLFRASALMDDNVLKIYTMKPNEARHYIQFEQGEDRWLCTLLLQQGHRIDYSAGADALTFAPETFNEFFNQRRRWSPSTLANMMDLLGSWRTIVRLNDNISRLYILYQIKIGAVFSALYTVVMMIATVATIIGIVTEEYRSPNTIFMSGLIFVFVVSALLHPQEFHCLIFGAIYFLVIPTTFVLLTVFYLCNLNNVTWGTRELTKDVTAEEMAPTKSHKNKRKSWNILRIKGLKNVAEEVCELVSTVWGLKQDVAEQCYCSENVQCDRKHAEKTMSMPFGVARQQTEGTGLNQFSLQLSAVGDGPEETLDQSEKEFWTFILRKYLHPLKEDKEAKEKITRDLKDSRNNVLFVYILLNFLWTVIALQLQSAEDRLKDFYIAQKYEPMSVVFLAIFAIVIAVQFVGMLIHRWGTFLHLMSSTRIDWFFGDHSEAEFARFVVQEIYKHQNLEPPPDYVEDDDDDDDFHDASLTAVSSDKTDLFCLRGNMRSDYRNNFGSYSQWPMAWESRQITPGHFPQLENIFDYHLVRLKQQISRLGSTRIKQDETGRDKRYQSTTGNSRDESAAPASASGHFRYNGKGRQLSGLSAKDSTMRTRFFQHDLFLEHNRGLPVSNYDVLHDVQIV</sequence>
<evidence type="ECO:0000256" key="9">
    <source>
        <dbReference type="ARBA" id="ARBA00023136"/>
    </source>
</evidence>
<evidence type="ECO:0000313" key="15">
    <source>
        <dbReference type="EMBL" id="GFO36896.1"/>
    </source>
</evidence>
<evidence type="ECO:0000256" key="4">
    <source>
        <dbReference type="ARBA" id="ARBA00022676"/>
    </source>
</evidence>
<evidence type="ECO:0000256" key="5">
    <source>
        <dbReference type="ARBA" id="ARBA00022679"/>
    </source>
</evidence>
<name>A0AAV4CY98_9GAST</name>
<keyword evidence="9 14" id="KW-0472">Membrane</keyword>
<dbReference type="FunFam" id="3.90.550.10:FF:000139">
    <property type="entry name" value="Chitin synthase 8"/>
    <property type="match status" value="1"/>
</dbReference>
<feature type="transmembrane region" description="Helical" evidence="14">
    <location>
        <begin position="154"/>
        <end position="174"/>
    </location>
</feature>